<dbReference type="OrthoDB" id="1884766at2759"/>
<dbReference type="EMBL" id="JAEFBJ010000008">
    <property type="protein sequence ID" value="KAG7584180.1"/>
    <property type="molecule type" value="Genomic_DNA"/>
</dbReference>
<sequence>MMVAHFVLSILIVAAIVSGSEFSDTRDAKVEKILKKLNKPALKSIKSPDGDIIDCIHMNNHPIYDHPLFKNYTIQMKPSSYPKGKNNESSDREKQSVVTQLWTLNGKCPKNSIPIRRTRRKEILRTKYMQRYDKKNPNIINHPKASTSNSIHEYAQIQAKGKFHGAHADINVWKPYVQTPKEFSLAQMWVMAGPFSEVNSVEAGWQVYQDRYGDDNPRYFIFWTADGYHSGCYNLDCPGFVPVSQNFALGAAVSNVSTLNGQQYHIPTTIWKDPQSGNWWLTFNDHEFVGYWPSILFNHLKDGATEIQWGGEIINFKDGSLHTTTSMGSGHFAEEGYQRASYFKNLEIIDEHDIHNKPKEELDLIPKSRILPLMATRPSVRHPSHNHPLRGHKAQFEDEIICSGCDLDLIGAYFKCTKSECDYFLHKSCFDLPREIHHKSHPDHPLILLYSPQNNNSTYTCECVTHAHDEHVHPLSLIYSAPCPKDHIFTCDVCDETMPHNLWLYYCQKCDYGAHLHSCIVEEEEKPKKGGRGREGEGGSGGNGVNRGRSSANSELAAMLKAQREMEQMQIALHLEMQRAKIDKKSRKHMLKMI</sequence>
<dbReference type="PANTHER" id="PTHR31589">
    <property type="entry name" value="PROTEIN, PUTATIVE (DUF239)-RELATED-RELATED"/>
    <property type="match status" value="1"/>
</dbReference>
<dbReference type="InterPro" id="IPR025521">
    <property type="entry name" value="Neprosin_propep"/>
</dbReference>
<dbReference type="Pfam" id="PF14365">
    <property type="entry name" value="Neprosin_AP"/>
    <property type="match status" value="1"/>
</dbReference>
<dbReference type="AlphaFoldDB" id="A0A8T2BCC8"/>
<dbReference type="InterPro" id="IPR053168">
    <property type="entry name" value="Glutamic_endopeptidase"/>
</dbReference>
<keyword evidence="6" id="KW-1185">Reference proteome</keyword>
<proteinExistence type="predicted"/>
<dbReference type="Pfam" id="PF03080">
    <property type="entry name" value="Neprosin"/>
    <property type="match status" value="1"/>
</dbReference>
<feature type="region of interest" description="Disordered" evidence="2">
    <location>
        <begin position="524"/>
        <end position="553"/>
    </location>
</feature>
<evidence type="ECO:0000313" key="5">
    <source>
        <dbReference type="EMBL" id="KAG7584180.1"/>
    </source>
</evidence>
<name>A0A8T2BCC8_ARASU</name>
<keyword evidence="3" id="KW-0732">Signal</keyword>
<protein>
    <submittedName>
        <fullName evidence="5">Neprosin activation peptide</fullName>
    </submittedName>
</protein>
<dbReference type="InterPro" id="IPR004146">
    <property type="entry name" value="DC1"/>
</dbReference>
<evidence type="ECO:0000313" key="6">
    <source>
        <dbReference type="Proteomes" id="UP000694251"/>
    </source>
</evidence>
<dbReference type="Proteomes" id="UP000694251">
    <property type="component" value="Chromosome 8"/>
</dbReference>
<accession>A0A8T2BCC8</accession>
<evidence type="ECO:0000256" key="3">
    <source>
        <dbReference type="SAM" id="SignalP"/>
    </source>
</evidence>
<gene>
    <name evidence="5" type="ORF">ISN44_As08g036590</name>
</gene>
<evidence type="ECO:0000256" key="2">
    <source>
        <dbReference type="SAM" id="MobiDB-lite"/>
    </source>
</evidence>
<comment type="caution">
    <text evidence="5">The sequence shown here is derived from an EMBL/GenBank/DDBJ whole genome shotgun (WGS) entry which is preliminary data.</text>
</comment>
<feature type="chain" id="PRO_5035749879" evidence="3">
    <location>
        <begin position="20"/>
        <end position="594"/>
    </location>
</feature>
<keyword evidence="1" id="KW-0677">Repeat</keyword>
<dbReference type="PANTHER" id="PTHR31589:SF198">
    <property type="entry name" value="NEP-INTERACTING PROTEIN 1"/>
    <property type="match status" value="1"/>
</dbReference>
<evidence type="ECO:0000256" key="1">
    <source>
        <dbReference type="ARBA" id="ARBA00022737"/>
    </source>
</evidence>
<feature type="compositionally biased region" description="Basic and acidic residues" evidence="2">
    <location>
        <begin position="525"/>
        <end position="537"/>
    </location>
</feature>
<organism evidence="5 6">
    <name type="scientific">Arabidopsis suecica</name>
    <name type="common">Swedish thale-cress</name>
    <name type="synonym">Cardaminopsis suecica</name>
    <dbReference type="NCBI Taxonomy" id="45249"/>
    <lineage>
        <taxon>Eukaryota</taxon>
        <taxon>Viridiplantae</taxon>
        <taxon>Streptophyta</taxon>
        <taxon>Embryophyta</taxon>
        <taxon>Tracheophyta</taxon>
        <taxon>Spermatophyta</taxon>
        <taxon>Magnoliopsida</taxon>
        <taxon>eudicotyledons</taxon>
        <taxon>Gunneridae</taxon>
        <taxon>Pentapetalae</taxon>
        <taxon>rosids</taxon>
        <taxon>malvids</taxon>
        <taxon>Brassicales</taxon>
        <taxon>Brassicaceae</taxon>
        <taxon>Camelineae</taxon>
        <taxon>Arabidopsis</taxon>
    </lineage>
</organism>
<feature type="signal peptide" evidence="3">
    <location>
        <begin position="1"/>
        <end position="19"/>
    </location>
</feature>
<reference evidence="5 6" key="1">
    <citation type="submission" date="2020-12" db="EMBL/GenBank/DDBJ databases">
        <title>Concerted genomic and epigenomic changes stabilize Arabidopsis allopolyploids.</title>
        <authorList>
            <person name="Chen Z."/>
        </authorList>
    </citation>
    <scope>NUCLEOTIDE SEQUENCE [LARGE SCALE GENOMIC DNA]</scope>
    <source>
        <strain evidence="5">As9502</strain>
        <tissue evidence="5">Leaf</tissue>
    </source>
</reference>
<feature type="domain" description="Neprosin PEP catalytic" evidence="4">
    <location>
        <begin position="144"/>
        <end position="403"/>
    </location>
</feature>
<dbReference type="PROSITE" id="PS52045">
    <property type="entry name" value="NEPROSIN_PEP_CD"/>
    <property type="match status" value="1"/>
</dbReference>
<dbReference type="InterPro" id="IPR004314">
    <property type="entry name" value="Neprosin"/>
</dbReference>
<dbReference type="Pfam" id="PF03107">
    <property type="entry name" value="C1_2"/>
    <property type="match status" value="2"/>
</dbReference>
<evidence type="ECO:0000259" key="4">
    <source>
        <dbReference type="PROSITE" id="PS52045"/>
    </source>
</evidence>